<keyword evidence="2" id="KW-1185">Reference proteome</keyword>
<dbReference type="SUPFAM" id="SSF46785">
    <property type="entry name" value="Winged helix' DNA-binding domain"/>
    <property type="match status" value="1"/>
</dbReference>
<evidence type="ECO:0000313" key="2">
    <source>
        <dbReference type="Proteomes" id="UP001182908"/>
    </source>
</evidence>
<dbReference type="AlphaFoldDB" id="A0AA51UKE2"/>
<dbReference type="RefSeq" id="WP_309310987.1">
    <property type="nucleotide sequence ID" value="NZ_CP133592.1"/>
</dbReference>
<evidence type="ECO:0000313" key="1">
    <source>
        <dbReference type="EMBL" id="WMW25179.1"/>
    </source>
</evidence>
<dbReference type="InterPro" id="IPR036390">
    <property type="entry name" value="WH_DNA-bd_sf"/>
</dbReference>
<gene>
    <name evidence="1" type="ORF">RE474_00225</name>
</gene>
<dbReference type="Gene3D" id="1.10.10.10">
    <property type="entry name" value="Winged helix-like DNA-binding domain superfamily/Winged helix DNA-binding domain"/>
    <property type="match status" value="1"/>
</dbReference>
<sequence length="124" mass="14335">MTTVVQTTVVKNGGLIVPTIMETLKQEENTRNTIDDELIAWVLDVDRRMVLTESMKKHTILKASFIAQETNRSVQNISHALKEFKDHGFVMCINPEKSTWKRYTITDNGRKLLEKLDSIRIYPN</sequence>
<dbReference type="Proteomes" id="UP001182908">
    <property type="component" value="Chromosome"/>
</dbReference>
<dbReference type="KEGG" id="mseb:RE474_00225"/>
<name>A0AA51UKE2_9EURY</name>
<dbReference type="GeneID" id="84231096"/>
<accession>A0AA51UKE2</accession>
<dbReference type="InterPro" id="IPR036388">
    <property type="entry name" value="WH-like_DNA-bd_sf"/>
</dbReference>
<proteinExistence type="predicted"/>
<organism evidence="1 2">
    <name type="scientific">Methanolobus sediminis</name>
    <dbReference type="NCBI Taxonomy" id="3072978"/>
    <lineage>
        <taxon>Archaea</taxon>
        <taxon>Methanobacteriati</taxon>
        <taxon>Methanobacteriota</taxon>
        <taxon>Stenosarchaea group</taxon>
        <taxon>Methanomicrobia</taxon>
        <taxon>Methanosarcinales</taxon>
        <taxon>Methanosarcinaceae</taxon>
        <taxon>Methanolobus</taxon>
    </lineage>
</organism>
<reference evidence="1 2" key="1">
    <citation type="submission" date="2023-08" db="EMBL/GenBank/DDBJ databases">
        <title>Methanolobus mangrovi sp. nov. and Methanolobus sediminis sp. nov, two novel methylotrophic methanogens isolated from mangrove sediments in China.</title>
        <authorList>
            <person name="Zhou J."/>
        </authorList>
    </citation>
    <scope>NUCLEOTIDE SEQUENCE [LARGE SCALE GENOMIC DNA]</scope>
    <source>
        <strain evidence="1 2">FTZ6</strain>
    </source>
</reference>
<dbReference type="EMBL" id="CP133592">
    <property type="protein sequence ID" value="WMW25179.1"/>
    <property type="molecule type" value="Genomic_DNA"/>
</dbReference>
<protein>
    <submittedName>
        <fullName evidence="1">Sugar-specific transcriptional regulator TrmB</fullName>
    </submittedName>
</protein>